<dbReference type="RefSeq" id="WP_088156503.1">
    <property type="nucleotide sequence ID" value="NZ_NHON01000107.1"/>
</dbReference>
<dbReference type="EMBL" id="NHON01000107">
    <property type="protein sequence ID" value="OWJ60873.1"/>
    <property type="molecule type" value="Genomic_DNA"/>
</dbReference>
<evidence type="ECO:0000256" key="1">
    <source>
        <dbReference type="SAM" id="MobiDB-lite"/>
    </source>
</evidence>
<name>A0A211Z6M3_9PROT</name>
<evidence type="ECO:0000256" key="2">
    <source>
        <dbReference type="SAM" id="SignalP"/>
    </source>
</evidence>
<feature type="signal peptide" evidence="2">
    <location>
        <begin position="1"/>
        <end position="23"/>
    </location>
</feature>
<keyword evidence="4" id="KW-1185">Reference proteome</keyword>
<evidence type="ECO:0000313" key="3">
    <source>
        <dbReference type="EMBL" id="OWJ60873.1"/>
    </source>
</evidence>
<organism evidence="3 4">
    <name type="scientific">Inquilinus limosus</name>
    <dbReference type="NCBI Taxonomy" id="171674"/>
    <lineage>
        <taxon>Bacteria</taxon>
        <taxon>Pseudomonadati</taxon>
        <taxon>Pseudomonadota</taxon>
        <taxon>Alphaproteobacteria</taxon>
        <taxon>Rhodospirillales</taxon>
        <taxon>Rhodospirillaceae</taxon>
        <taxon>Inquilinus</taxon>
    </lineage>
</organism>
<keyword evidence="2" id="KW-0732">Signal</keyword>
<dbReference type="AlphaFoldDB" id="A0A211Z6M3"/>
<feature type="region of interest" description="Disordered" evidence="1">
    <location>
        <begin position="181"/>
        <end position="218"/>
    </location>
</feature>
<evidence type="ECO:0000313" key="4">
    <source>
        <dbReference type="Proteomes" id="UP000196655"/>
    </source>
</evidence>
<protein>
    <submittedName>
        <fullName evidence="3">Uncharacterized protein</fullName>
    </submittedName>
</protein>
<dbReference type="OrthoDB" id="8253647at2"/>
<accession>A0A211Z6M3</accession>
<comment type="caution">
    <text evidence="3">The sequence shown here is derived from an EMBL/GenBank/DDBJ whole genome shotgun (WGS) entry which is preliminary data.</text>
</comment>
<reference evidence="4" key="1">
    <citation type="submission" date="2017-05" db="EMBL/GenBank/DDBJ databases">
        <authorList>
            <person name="Macchi M."/>
            <person name="Festa S."/>
            <person name="Coppotelli B.M."/>
            <person name="Morelli I.S."/>
        </authorList>
    </citation>
    <scope>NUCLEOTIDE SEQUENCE [LARGE SCALE GENOMIC DNA]</scope>
    <source>
        <strain evidence="4">I</strain>
    </source>
</reference>
<gene>
    <name evidence="3" type="ORF">BWR60_31480</name>
</gene>
<feature type="chain" id="PRO_5013347045" evidence="2">
    <location>
        <begin position="24"/>
        <end position="273"/>
    </location>
</feature>
<proteinExistence type="predicted"/>
<dbReference type="Proteomes" id="UP000196655">
    <property type="component" value="Unassembled WGS sequence"/>
</dbReference>
<sequence>MRQPLLLAAAFGFSLPAVLPALAQAPAYHLQLQVNVTADVGRGSCRVGAGVIGTYPDSAGRLPIGTPVELVIPCAMAGASYYDARLVGAPGSLQPAGPNALRPMASPVALPSAPAAPRPAPQPFQPPQQRQVLIAPTAPAVPRPATPFTAPPTTIQRPAPRPMQPLPLNPVAPSRPLVTQGGVAVPQGTVPPGPAFTPAPASTFPAPLPPPVTQGGDTATMRGDAAIVLNFGPVSAARAGTSQRVVPPTDPSYPALLTQLGGIAPGQTKPLPR</sequence>